<keyword evidence="5" id="KW-0131">Cell cycle</keyword>
<keyword evidence="2 6" id="KW-0132">Cell division</keyword>
<dbReference type="AlphaFoldDB" id="A0A067QX81"/>
<dbReference type="GO" id="GO:0010997">
    <property type="term" value="F:anaphase-promoting complex binding"/>
    <property type="evidence" value="ECO:0007669"/>
    <property type="project" value="InterPro"/>
</dbReference>
<dbReference type="PANTHER" id="PTHR19918">
    <property type="entry name" value="CELL DIVISION CYCLE 20 CDC20 FIZZY -RELATED"/>
    <property type="match status" value="1"/>
</dbReference>
<dbReference type="eggNOG" id="KOG0305">
    <property type="taxonomic scope" value="Eukaryota"/>
</dbReference>
<evidence type="ECO:0000313" key="7">
    <source>
        <dbReference type="Proteomes" id="UP000027135"/>
    </source>
</evidence>
<evidence type="ECO:0000256" key="1">
    <source>
        <dbReference type="ARBA" id="ARBA00022574"/>
    </source>
</evidence>
<keyword evidence="3" id="KW-0677">Repeat</keyword>
<dbReference type="Proteomes" id="UP000027135">
    <property type="component" value="Unassembled WGS sequence"/>
</dbReference>
<evidence type="ECO:0000313" key="6">
    <source>
        <dbReference type="EMBL" id="KDR14804.1"/>
    </source>
</evidence>
<proteinExistence type="predicted"/>
<keyword evidence="4" id="KW-0498">Mitosis</keyword>
<gene>
    <name evidence="6" type="ORF">L798_11570</name>
</gene>
<dbReference type="GO" id="GO:1905786">
    <property type="term" value="P:positive regulation of anaphase-promoting complex-dependent catabolic process"/>
    <property type="evidence" value="ECO:0007669"/>
    <property type="project" value="TreeGrafter"/>
</dbReference>
<evidence type="ECO:0000256" key="4">
    <source>
        <dbReference type="ARBA" id="ARBA00022776"/>
    </source>
</evidence>
<dbReference type="InterPro" id="IPR015943">
    <property type="entry name" value="WD40/YVTN_repeat-like_dom_sf"/>
</dbReference>
<dbReference type="GO" id="GO:0031145">
    <property type="term" value="P:anaphase-promoting complex-dependent catabolic process"/>
    <property type="evidence" value="ECO:0007669"/>
    <property type="project" value="TreeGrafter"/>
</dbReference>
<keyword evidence="7" id="KW-1185">Reference proteome</keyword>
<organism evidence="6 7">
    <name type="scientific">Zootermopsis nevadensis</name>
    <name type="common">Dampwood termite</name>
    <dbReference type="NCBI Taxonomy" id="136037"/>
    <lineage>
        <taxon>Eukaryota</taxon>
        <taxon>Metazoa</taxon>
        <taxon>Ecdysozoa</taxon>
        <taxon>Arthropoda</taxon>
        <taxon>Hexapoda</taxon>
        <taxon>Insecta</taxon>
        <taxon>Pterygota</taxon>
        <taxon>Neoptera</taxon>
        <taxon>Polyneoptera</taxon>
        <taxon>Dictyoptera</taxon>
        <taxon>Blattodea</taxon>
        <taxon>Blattoidea</taxon>
        <taxon>Termitoidae</taxon>
        <taxon>Termopsidae</taxon>
        <taxon>Zootermopsis</taxon>
    </lineage>
</organism>
<evidence type="ECO:0000256" key="3">
    <source>
        <dbReference type="ARBA" id="ARBA00022737"/>
    </source>
</evidence>
<name>A0A067QX81_ZOONE</name>
<dbReference type="GO" id="GO:1990757">
    <property type="term" value="F:ubiquitin ligase activator activity"/>
    <property type="evidence" value="ECO:0007669"/>
    <property type="project" value="TreeGrafter"/>
</dbReference>
<reference evidence="6 7" key="1">
    <citation type="journal article" date="2014" name="Nat. Commun.">
        <title>Molecular traces of alternative social organization in a termite genome.</title>
        <authorList>
            <person name="Terrapon N."/>
            <person name="Li C."/>
            <person name="Robertson H.M."/>
            <person name="Ji L."/>
            <person name="Meng X."/>
            <person name="Booth W."/>
            <person name="Chen Z."/>
            <person name="Childers C.P."/>
            <person name="Glastad K.M."/>
            <person name="Gokhale K."/>
            <person name="Gowin J."/>
            <person name="Gronenberg W."/>
            <person name="Hermansen R.A."/>
            <person name="Hu H."/>
            <person name="Hunt B.G."/>
            <person name="Huylmans A.K."/>
            <person name="Khalil S.M."/>
            <person name="Mitchell R.D."/>
            <person name="Munoz-Torres M.C."/>
            <person name="Mustard J.A."/>
            <person name="Pan H."/>
            <person name="Reese J.T."/>
            <person name="Scharf M.E."/>
            <person name="Sun F."/>
            <person name="Vogel H."/>
            <person name="Xiao J."/>
            <person name="Yang W."/>
            <person name="Yang Z."/>
            <person name="Yang Z."/>
            <person name="Zhou J."/>
            <person name="Zhu J."/>
            <person name="Brent C.S."/>
            <person name="Elsik C.G."/>
            <person name="Goodisman M.A."/>
            <person name="Liberles D.A."/>
            <person name="Roe R.M."/>
            <person name="Vargo E.L."/>
            <person name="Vilcinskas A."/>
            <person name="Wang J."/>
            <person name="Bornberg-Bauer E."/>
            <person name="Korb J."/>
            <person name="Zhang G."/>
            <person name="Liebig J."/>
        </authorList>
    </citation>
    <scope>NUCLEOTIDE SEQUENCE [LARGE SCALE GENOMIC DNA]</scope>
    <source>
        <tissue evidence="6">Whole organism</tissue>
    </source>
</reference>
<dbReference type="STRING" id="136037.A0A067QX81"/>
<dbReference type="GO" id="GO:0005680">
    <property type="term" value="C:anaphase-promoting complex"/>
    <property type="evidence" value="ECO:0007669"/>
    <property type="project" value="TreeGrafter"/>
</dbReference>
<protein>
    <submittedName>
        <fullName evidence="6">Cell division cycle protein 20-like protein</fullName>
    </submittedName>
</protein>
<dbReference type="InParanoid" id="A0A067QX81"/>
<dbReference type="SUPFAM" id="SSF117289">
    <property type="entry name" value="Nucleoporin domain"/>
    <property type="match status" value="1"/>
</dbReference>
<dbReference type="PANTHER" id="PTHR19918:SF8">
    <property type="entry name" value="FI02843P"/>
    <property type="match status" value="1"/>
</dbReference>
<evidence type="ECO:0000256" key="5">
    <source>
        <dbReference type="ARBA" id="ARBA00023306"/>
    </source>
</evidence>
<dbReference type="Gene3D" id="2.130.10.10">
    <property type="entry name" value="YVTN repeat-like/Quinoprotein amine dehydrogenase"/>
    <property type="match status" value="1"/>
</dbReference>
<accession>A0A067QX81</accession>
<dbReference type="EMBL" id="KK852862">
    <property type="protein sequence ID" value="KDR14804.1"/>
    <property type="molecule type" value="Genomic_DNA"/>
</dbReference>
<dbReference type="GO" id="GO:0051301">
    <property type="term" value="P:cell division"/>
    <property type="evidence" value="ECO:0007669"/>
    <property type="project" value="UniProtKB-KW"/>
</dbReference>
<dbReference type="InterPro" id="IPR033010">
    <property type="entry name" value="Cdc20/Fizzy"/>
</dbReference>
<keyword evidence="1" id="KW-0853">WD repeat</keyword>
<sequence>MSEYLFGRDVRNMRLLSYKNKAPGRPDGFSDSLINMYSKAPASTKSSTRYIPKNPDRILDPPDIVDDYYLNLVDWSPNNILAVALNTSVYLWNAGTGAIEKLLSLEGSDFVCSLNWMQEGDCLAVGTSMGVIQDKEQNISTILRFHLHQQTTLCFHLET</sequence>
<evidence type="ECO:0000256" key="2">
    <source>
        <dbReference type="ARBA" id="ARBA00022618"/>
    </source>
</evidence>